<protein>
    <recommendedName>
        <fullName evidence="4">Inner membrane protein YdcZ</fullName>
    </recommendedName>
</protein>
<sequence>MTSASGTFLLSFLMLVTGVCIPIMAAWNSRLGSELGSPWAAAFILFVLGSIVCGIAMIFLGLPKHDWFSATPLYYAGGLVVSLYILGITWTAPRIGVANAVFFVLLGQIASAALIDQFGAFGALKSSLTTTRIIGIAFMLVGTFLARRIA</sequence>
<dbReference type="EMBL" id="CAADFC020000009">
    <property type="protein sequence ID" value="VIO69619.1"/>
    <property type="molecule type" value="Genomic_DNA"/>
</dbReference>
<feature type="transmembrane region" description="Helical" evidence="1">
    <location>
        <begin position="72"/>
        <end position="90"/>
    </location>
</feature>
<dbReference type="Proteomes" id="UP000328092">
    <property type="component" value="Unassembled WGS sequence"/>
</dbReference>
<name>A0A508T421_9BRAD</name>
<feature type="transmembrane region" description="Helical" evidence="1">
    <location>
        <begin position="39"/>
        <end position="60"/>
    </location>
</feature>
<organism evidence="2 3">
    <name type="scientific">Bradyrhizobium ivorense</name>
    <dbReference type="NCBI Taxonomy" id="2511166"/>
    <lineage>
        <taxon>Bacteria</taxon>
        <taxon>Pseudomonadati</taxon>
        <taxon>Pseudomonadota</taxon>
        <taxon>Alphaproteobacteria</taxon>
        <taxon>Hyphomicrobiales</taxon>
        <taxon>Nitrobacteraceae</taxon>
        <taxon>Bradyrhizobium</taxon>
    </lineage>
</organism>
<dbReference type="PANTHER" id="PTHR34821">
    <property type="entry name" value="INNER MEMBRANE PROTEIN YDCZ"/>
    <property type="match status" value="1"/>
</dbReference>
<accession>A0A508T421</accession>
<dbReference type="InterPro" id="IPR006750">
    <property type="entry name" value="YdcZ"/>
</dbReference>
<keyword evidence="1" id="KW-0812">Transmembrane</keyword>
<keyword evidence="1" id="KW-0472">Membrane</keyword>
<comment type="caution">
    <text evidence="2">The sequence shown here is derived from an EMBL/GenBank/DDBJ whole genome shotgun (WGS) entry which is preliminary data.</text>
</comment>
<reference evidence="2" key="1">
    <citation type="submission" date="2019-02" db="EMBL/GenBank/DDBJ databases">
        <authorList>
            <person name="Pothier F.J."/>
        </authorList>
    </citation>
    <scope>NUCLEOTIDE SEQUENCE</scope>
    <source>
        <strain evidence="2">CI-1B</strain>
    </source>
</reference>
<feature type="transmembrane region" description="Helical" evidence="1">
    <location>
        <begin position="127"/>
        <end position="146"/>
    </location>
</feature>
<dbReference type="RefSeq" id="WP_210241785.1">
    <property type="nucleotide sequence ID" value="NZ_CAADFB020000033.1"/>
</dbReference>
<evidence type="ECO:0000313" key="3">
    <source>
        <dbReference type="Proteomes" id="UP000328092"/>
    </source>
</evidence>
<gene>
    <name evidence="2" type="ORF">CI1B_28260</name>
</gene>
<evidence type="ECO:0000256" key="1">
    <source>
        <dbReference type="SAM" id="Phobius"/>
    </source>
</evidence>
<evidence type="ECO:0000313" key="2">
    <source>
        <dbReference type="EMBL" id="VIO69619.1"/>
    </source>
</evidence>
<proteinExistence type="predicted"/>
<dbReference type="PANTHER" id="PTHR34821:SF2">
    <property type="entry name" value="INNER MEMBRANE PROTEIN YDCZ"/>
    <property type="match status" value="1"/>
</dbReference>
<dbReference type="AlphaFoldDB" id="A0A508T421"/>
<feature type="transmembrane region" description="Helical" evidence="1">
    <location>
        <begin position="6"/>
        <end position="27"/>
    </location>
</feature>
<dbReference type="Pfam" id="PF04657">
    <property type="entry name" value="DMT_YdcZ"/>
    <property type="match status" value="1"/>
</dbReference>
<keyword evidence="3" id="KW-1185">Reference proteome</keyword>
<evidence type="ECO:0008006" key="4">
    <source>
        <dbReference type="Google" id="ProtNLM"/>
    </source>
</evidence>
<feature type="transmembrane region" description="Helical" evidence="1">
    <location>
        <begin position="97"/>
        <end position="115"/>
    </location>
</feature>
<dbReference type="GO" id="GO:0005886">
    <property type="term" value="C:plasma membrane"/>
    <property type="evidence" value="ECO:0007669"/>
    <property type="project" value="TreeGrafter"/>
</dbReference>
<keyword evidence="1" id="KW-1133">Transmembrane helix</keyword>